<dbReference type="PANTHER" id="PTHR18934:SF109">
    <property type="entry name" value="ATP-DEPENDENT RNA HELICASE DHX15 HOMOLOG"/>
    <property type="match status" value="1"/>
</dbReference>
<keyword evidence="2" id="KW-0507">mRNA processing</keyword>
<dbReference type="Proteomes" id="UP000244803">
    <property type="component" value="Chromosome 1"/>
</dbReference>
<dbReference type="GO" id="GO:0016787">
    <property type="term" value="F:hydrolase activity"/>
    <property type="evidence" value="ECO:0007669"/>
    <property type="project" value="UniProtKB-KW"/>
</dbReference>
<feature type="compositionally biased region" description="Low complexity" evidence="9">
    <location>
        <begin position="611"/>
        <end position="620"/>
    </location>
</feature>
<dbReference type="InterPro" id="IPR011709">
    <property type="entry name" value="DEAD-box_helicase_OB_fold"/>
</dbReference>
<dbReference type="GO" id="GO:0008380">
    <property type="term" value="P:RNA splicing"/>
    <property type="evidence" value="ECO:0007669"/>
    <property type="project" value="UniProtKB-KW"/>
</dbReference>
<evidence type="ECO:0000256" key="3">
    <source>
        <dbReference type="ARBA" id="ARBA00022741"/>
    </source>
</evidence>
<dbReference type="FunFam" id="1.20.120.1080:FF:000001">
    <property type="entry name" value="Pre-mRNA-splicing factor ATP-dependent RNA helicase"/>
    <property type="match status" value="1"/>
</dbReference>
<accession>A0A976M4Q1</accession>
<dbReference type="CDD" id="cd18791">
    <property type="entry name" value="SF2_C_RHA"/>
    <property type="match status" value="1"/>
</dbReference>
<sequence>MDAPNPKKRKFGFTDFPPTETQDSTTNLSSDKSKDNFKTGVSNVELSSDINRWTNVPYSSRYYRLLEDRKKLPAWTARRNFIKLVKRNQVLVLVGETGSGKTTQMTQFALEAGLSGLRPIAITQPRRVAAMSVATRVAEEMDVELGGTVGYSIRFEDKYSDKTLLKFMTDGMLLKEITTDRMLSNYGMVVLDEAHERTIATDVLFGLFKDLMKLRPDLKLVIMSATLEAKKFQSYFGGCDILRVPGSMHPVEIFYTVEPERDYFAASVRTVVNIHMSEPEGDILLFLTGEEEIENARKEIEAMLSRKNCKAPIAILPLYSSLPPAQQQRVFQSVEGRKVVIATNIAETSITIDGIVYVIDPGFSKQKIYNPRGRIESLLVSPISKASAQQRAGRAGRTRPGKCFRLYTESAFNKDLVAETYPEILRSNIASVVLSLKKMGIDDLVHFDFMDPPAPETMMRALEELNYLQALDDEGELTTIGSLMAEFPLEPQLSKVLVEAEKHSASLELLIIVSMLSCGNVFLRPREVAKEADLAKSQFSAPEGDHLSLLNVFNCYRSVSQSSARKYCQDNFLNPRSLSSAVNIYDQLHKIMAKNNLLAPASSTSSADNFTSTTTPSNTVTHRDTNFEKVRKALVTGFFQQVAYRSVKGHYLLVKDYQSVVLHPSSTLQHSPQWVIYHEFIHTSKNYIRTVSDIKGEWLIDIAPHYFTTEDMPNGEVKSALVNLYRGRRS</sequence>
<dbReference type="Pfam" id="PF04408">
    <property type="entry name" value="WHD_HA2"/>
    <property type="match status" value="1"/>
</dbReference>
<dbReference type="InterPro" id="IPR007502">
    <property type="entry name" value="Helicase-assoc_dom"/>
</dbReference>
<dbReference type="FunFam" id="3.40.50.300:FF:000615">
    <property type="entry name" value="pre-mRNA-splicing factor ATP-dependent RNA helicase DEAH7"/>
    <property type="match status" value="1"/>
</dbReference>
<dbReference type="EC" id="3.6.4.13" evidence="1"/>
<keyword evidence="5 12" id="KW-0347">Helicase</keyword>
<dbReference type="Pfam" id="PF21010">
    <property type="entry name" value="HA2_C"/>
    <property type="match status" value="1"/>
</dbReference>
<dbReference type="PROSITE" id="PS51194">
    <property type="entry name" value="HELICASE_CTER"/>
    <property type="match status" value="1"/>
</dbReference>
<keyword evidence="6" id="KW-0067">ATP-binding</keyword>
<dbReference type="InterPro" id="IPR048333">
    <property type="entry name" value="HA2_WH"/>
</dbReference>
<dbReference type="InterPro" id="IPR011545">
    <property type="entry name" value="DEAD/DEAH_box_helicase_dom"/>
</dbReference>
<dbReference type="InterPro" id="IPR001650">
    <property type="entry name" value="Helicase_C-like"/>
</dbReference>
<dbReference type="GO" id="GO:0003724">
    <property type="term" value="F:RNA helicase activity"/>
    <property type="evidence" value="ECO:0007669"/>
    <property type="project" value="UniProtKB-EC"/>
</dbReference>
<dbReference type="SMART" id="SM00382">
    <property type="entry name" value="AAA"/>
    <property type="match status" value="1"/>
</dbReference>
<feature type="region of interest" description="Disordered" evidence="9">
    <location>
        <begin position="1"/>
        <end position="37"/>
    </location>
</feature>
<dbReference type="EMBL" id="CP056065">
    <property type="protein sequence ID" value="UKJ88367.1"/>
    <property type="molecule type" value="Genomic_DNA"/>
</dbReference>
<gene>
    <name evidence="12" type="ORF">MACJ_000811</name>
</gene>
<keyword evidence="7" id="KW-0508">mRNA splicing</keyword>
<dbReference type="SMART" id="SM00490">
    <property type="entry name" value="HELICc"/>
    <property type="match status" value="1"/>
</dbReference>
<dbReference type="InterPro" id="IPR002464">
    <property type="entry name" value="DNA/RNA_helicase_DEAH_CS"/>
</dbReference>
<evidence type="ECO:0000259" key="11">
    <source>
        <dbReference type="PROSITE" id="PS51194"/>
    </source>
</evidence>
<evidence type="ECO:0000256" key="8">
    <source>
        <dbReference type="ARBA" id="ARBA00047984"/>
    </source>
</evidence>
<dbReference type="SMART" id="SM00847">
    <property type="entry name" value="HA2"/>
    <property type="match status" value="1"/>
</dbReference>
<dbReference type="SMART" id="SM00487">
    <property type="entry name" value="DEXDc"/>
    <property type="match status" value="1"/>
</dbReference>
<dbReference type="GO" id="GO:0003723">
    <property type="term" value="F:RNA binding"/>
    <property type="evidence" value="ECO:0007669"/>
    <property type="project" value="TreeGrafter"/>
</dbReference>
<dbReference type="GO" id="GO:0006397">
    <property type="term" value="P:mRNA processing"/>
    <property type="evidence" value="ECO:0007669"/>
    <property type="project" value="UniProtKB-KW"/>
</dbReference>
<dbReference type="OrthoDB" id="10253254at2759"/>
<feature type="compositionally biased region" description="Polar residues" evidence="9">
    <location>
        <begin position="19"/>
        <end position="30"/>
    </location>
</feature>
<evidence type="ECO:0000256" key="9">
    <source>
        <dbReference type="SAM" id="MobiDB-lite"/>
    </source>
</evidence>
<dbReference type="AlphaFoldDB" id="A0A976M4Q1"/>
<evidence type="ECO:0000313" key="13">
    <source>
        <dbReference type="Proteomes" id="UP000244803"/>
    </source>
</evidence>
<comment type="catalytic activity">
    <reaction evidence="8">
        <text>ATP + H2O = ADP + phosphate + H(+)</text>
        <dbReference type="Rhea" id="RHEA:13065"/>
        <dbReference type="ChEBI" id="CHEBI:15377"/>
        <dbReference type="ChEBI" id="CHEBI:15378"/>
        <dbReference type="ChEBI" id="CHEBI:30616"/>
        <dbReference type="ChEBI" id="CHEBI:43474"/>
        <dbReference type="ChEBI" id="CHEBI:456216"/>
        <dbReference type="EC" id="3.6.4.13"/>
    </reaction>
</comment>
<keyword evidence="3" id="KW-0547">Nucleotide-binding</keyword>
<dbReference type="InterPro" id="IPR014001">
    <property type="entry name" value="Helicase_ATP-bd"/>
</dbReference>
<dbReference type="GO" id="GO:0005524">
    <property type="term" value="F:ATP binding"/>
    <property type="evidence" value="ECO:0007669"/>
    <property type="project" value="UniProtKB-KW"/>
</dbReference>
<evidence type="ECO:0000259" key="10">
    <source>
        <dbReference type="PROSITE" id="PS51192"/>
    </source>
</evidence>
<feature type="domain" description="Helicase C-terminal" evidence="11">
    <location>
        <begin position="267"/>
        <end position="440"/>
    </location>
</feature>
<evidence type="ECO:0000256" key="4">
    <source>
        <dbReference type="ARBA" id="ARBA00022801"/>
    </source>
</evidence>
<evidence type="ECO:0000256" key="1">
    <source>
        <dbReference type="ARBA" id="ARBA00012552"/>
    </source>
</evidence>
<evidence type="ECO:0000256" key="5">
    <source>
        <dbReference type="ARBA" id="ARBA00022806"/>
    </source>
</evidence>
<dbReference type="SUPFAM" id="SSF52540">
    <property type="entry name" value="P-loop containing nucleoside triphosphate hydrolases"/>
    <property type="match status" value="1"/>
</dbReference>
<feature type="domain" description="Helicase ATP-binding" evidence="10">
    <location>
        <begin position="82"/>
        <end position="245"/>
    </location>
</feature>
<dbReference type="PANTHER" id="PTHR18934">
    <property type="entry name" value="ATP-DEPENDENT RNA HELICASE"/>
    <property type="match status" value="1"/>
</dbReference>
<proteinExistence type="predicted"/>
<dbReference type="FunFam" id="3.40.50.300:FF:000007">
    <property type="entry name" value="Pre-mRNA-splicing factor ATP-dependent RNA helicase"/>
    <property type="match status" value="1"/>
</dbReference>
<evidence type="ECO:0000313" key="12">
    <source>
        <dbReference type="EMBL" id="UKJ88367.1"/>
    </source>
</evidence>
<dbReference type="InterPro" id="IPR027417">
    <property type="entry name" value="P-loop_NTPase"/>
</dbReference>
<protein>
    <recommendedName>
        <fullName evidence="1">RNA helicase</fullName>
        <ecNumber evidence="1">3.6.4.13</ecNumber>
    </recommendedName>
</protein>
<dbReference type="Pfam" id="PF00271">
    <property type="entry name" value="Helicase_C"/>
    <property type="match status" value="1"/>
</dbReference>
<feature type="compositionally biased region" description="Basic residues" evidence="9">
    <location>
        <begin position="1"/>
        <end position="11"/>
    </location>
</feature>
<dbReference type="PROSITE" id="PS51192">
    <property type="entry name" value="HELICASE_ATP_BIND_1"/>
    <property type="match status" value="1"/>
</dbReference>
<evidence type="ECO:0000256" key="6">
    <source>
        <dbReference type="ARBA" id="ARBA00022840"/>
    </source>
</evidence>
<dbReference type="Gene3D" id="1.20.120.1080">
    <property type="match status" value="1"/>
</dbReference>
<reference evidence="12" key="1">
    <citation type="submission" date="2022-07" db="EMBL/GenBank/DDBJ databases">
        <title>Evaluation of T. orientalis genome assembly methods using nanopore sequencing and analysis of variation between genomes.</title>
        <authorList>
            <person name="Yam J."/>
            <person name="Micallef M.L."/>
            <person name="Liu M."/>
            <person name="Djordjevic S.P."/>
            <person name="Bogema D.R."/>
            <person name="Jenkins C."/>
        </authorList>
    </citation>
    <scope>NUCLEOTIDE SEQUENCE</scope>
    <source>
        <strain evidence="12">Fish Creek</strain>
    </source>
</reference>
<dbReference type="Gene3D" id="3.40.50.300">
    <property type="entry name" value="P-loop containing nucleotide triphosphate hydrolases"/>
    <property type="match status" value="2"/>
</dbReference>
<name>A0A976M4Q1_THEOR</name>
<feature type="compositionally biased region" description="Polar residues" evidence="9">
    <location>
        <begin position="601"/>
        <end position="610"/>
    </location>
</feature>
<organism evidence="12 13">
    <name type="scientific">Theileria orientalis</name>
    <dbReference type="NCBI Taxonomy" id="68886"/>
    <lineage>
        <taxon>Eukaryota</taxon>
        <taxon>Sar</taxon>
        <taxon>Alveolata</taxon>
        <taxon>Apicomplexa</taxon>
        <taxon>Aconoidasida</taxon>
        <taxon>Piroplasmida</taxon>
        <taxon>Theileriidae</taxon>
        <taxon>Theileria</taxon>
    </lineage>
</organism>
<dbReference type="PROSITE" id="PS00690">
    <property type="entry name" value="DEAH_ATP_HELICASE"/>
    <property type="match status" value="1"/>
</dbReference>
<dbReference type="InterPro" id="IPR003593">
    <property type="entry name" value="AAA+_ATPase"/>
</dbReference>
<dbReference type="Pfam" id="PF00270">
    <property type="entry name" value="DEAD"/>
    <property type="match status" value="1"/>
</dbReference>
<feature type="region of interest" description="Disordered" evidence="9">
    <location>
        <begin position="601"/>
        <end position="621"/>
    </location>
</feature>
<keyword evidence="4 12" id="KW-0378">Hydrolase</keyword>
<evidence type="ECO:0000256" key="2">
    <source>
        <dbReference type="ARBA" id="ARBA00022664"/>
    </source>
</evidence>
<evidence type="ECO:0000256" key="7">
    <source>
        <dbReference type="ARBA" id="ARBA00023187"/>
    </source>
</evidence>
<dbReference type="Pfam" id="PF07717">
    <property type="entry name" value="OB_NTP_bind"/>
    <property type="match status" value="1"/>
</dbReference>